<dbReference type="PROSITE" id="PS01227">
    <property type="entry name" value="UPF0012"/>
    <property type="match status" value="1"/>
</dbReference>
<dbReference type="GO" id="GO:0016787">
    <property type="term" value="F:hydrolase activity"/>
    <property type="evidence" value="ECO:0007669"/>
    <property type="project" value="UniProtKB-KW"/>
</dbReference>
<dbReference type="Pfam" id="PF00795">
    <property type="entry name" value="CN_hydrolase"/>
    <property type="match status" value="1"/>
</dbReference>
<reference evidence="3" key="1">
    <citation type="submission" date="2023-02" db="EMBL/GenBank/DDBJ databases">
        <title>Georgenia sp.10Sc9-8, isolated from a soil sample collected from the Taklamakan desert.</title>
        <authorList>
            <person name="Liu S."/>
        </authorList>
    </citation>
    <scope>NUCLEOTIDE SEQUENCE</scope>
    <source>
        <strain evidence="3">10Sc9-8</strain>
    </source>
</reference>
<keyword evidence="3" id="KW-0378">Hydrolase</keyword>
<sequence>QRAVAAIGRAAAAGARLVVLPEYSSGWARRITPALAEPVEGPFVSAVREAAREHGTTVLVGTVLPATDDVVTAAAEQRADRAANVTLAIGPAGELVGSYTKAHLFDAFTVRESEHLVPGAVTGPGAEPLVVDVGGLQVGVLTCYDLRFPESARRLVDAGAQVIAVGAAWASGPGKAEQLGVLVQARAIENGVYVLLASQSGPGRTGRTAVVDPRGTVLARLGDGGAGGETEIATAELEPELVSEVRDQVPALRHRRFAVVPRP</sequence>
<dbReference type="PROSITE" id="PS50263">
    <property type="entry name" value="CN_HYDROLASE"/>
    <property type="match status" value="1"/>
</dbReference>
<gene>
    <name evidence="3" type="ORF">PU560_02130</name>
</gene>
<dbReference type="Proteomes" id="UP001165561">
    <property type="component" value="Unassembled WGS sequence"/>
</dbReference>
<organism evidence="3 4">
    <name type="scientific">Georgenia halotolerans</name>
    <dbReference type="NCBI Taxonomy" id="3028317"/>
    <lineage>
        <taxon>Bacteria</taxon>
        <taxon>Bacillati</taxon>
        <taxon>Actinomycetota</taxon>
        <taxon>Actinomycetes</taxon>
        <taxon>Micrococcales</taxon>
        <taxon>Bogoriellaceae</taxon>
        <taxon>Georgenia</taxon>
    </lineage>
</organism>
<dbReference type="SUPFAM" id="SSF56317">
    <property type="entry name" value="Carbon-nitrogen hydrolase"/>
    <property type="match status" value="1"/>
</dbReference>
<accession>A0ABT5TT76</accession>
<feature type="non-terminal residue" evidence="3">
    <location>
        <position position="1"/>
    </location>
</feature>
<comment type="caution">
    <text evidence="3">The sequence shown here is derived from an EMBL/GenBank/DDBJ whole genome shotgun (WGS) entry which is preliminary data.</text>
</comment>
<dbReference type="PANTHER" id="PTHR23088">
    <property type="entry name" value="NITRILASE-RELATED"/>
    <property type="match status" value="1"/>
</dbReference>
<dbReference type="PANTHER" id="PTHR23088:SF27">
    <property type="entry name" value="DEAMINATED GLUTATHIONE AMIDASE"/>
    <property type="match status" value="1"/>
</dbReference>
<dbReference type="Gene3D" id="3.60.110.10">
    <property type="entry name" value="Carbon-nitrogen hydrolase"/>
    <property type="match status" value="1"/>
</dbReference>
<protein>
    <submittedName>
        <fullName evidence="3">Hydrolase</fullName>
    </submittedName>
</protein>
<comment type="similarity">
    <text evidence="1">Belongs to the carbon-nitrogen hydrolase superfamily. NIT1/NIT2 family.</text>
</comment>
<dbReference type="InterPro" id="IPR003010">
    <property type="entry name" value="C-N_Hydrolase"/>
</dbReference>
<evidence type="ECO:0000313" key="4">
    <source>
        <dbReference type="Proteomes" id="UP001165561"/>
    </source>
</evidence>
<evidence type="ECO:0000259" key="2">
    <source>
        <dbReference type="PROSITE" id="PS50263"/>
    </source>
</evidence>
<evidence type="ECO:0000313" key="3">
    <source>
        <dbReference type="EMBL" id="MDD9205262.1"/>
    </source>
</evidence>
<proteinExistence type="inferred from homology"/>
<keyword evidence="4" id="KW-1185">Reference proteome</keyword>
<dbReference type="InterPro" id="IPR001110">
    <property type="entry name" value="UPF0012_CS"/>
</dbReference>
<name>A0ABT5TT76_9MICO</name>
<dbReference type="EMBL" id="JARACI010000380">
    <property type="protein sequence ID" value="MDD9205262.1"/>
    <property type="molecule type" value="Genomic_DNA"/>
</dbReference>
<dbReference type="InterPro" id="IPR036526">
    <property type="entry name" value="C-N_Hydrolase_sf"/>
</dbReference>
<evidence type="ECO:0000256" key="1">
    <source>
        <dbReference type="ARBA" id="ARBA00010613"/>
    </source>
</evidence>
<feature type="domain" description="CN hydrolase" evidence="2">
    <location>
        <begin position="1"/>
        <end position="239"/>
    </location>
</feature>